<dbReference type="GO" id="GO:0009330">
    <property type="term" value="C:DNA topoisomerase type II (double strand cut, ATP-hydrolyzing) complex"/>
    <property type="evidence" value="ECO:0007669"/>
    <property type="project" value="InterPro"/>
</dbReference>
<keyword evidence="2" id="KW-1185">Reference proteome</keyword>
<gene>
    <name evidence="3 4" type="primary">LOC116196791</name>
</gene>
<feature type="region of interest" description="Disordered" evidence="1">
    <location>
        <begin position="22"/>
        <end position="50"/>
    </location>
</feature>
<keyword evidence="3 4" id="KW-0238">DNA-binding</keyword>
<evidence type="ECO:0000313" key="3">
    <source>
        <dbReference type="RefSeq" id="XP_031382553.1"/>
    </source>
</evidence>
<reference evidence="3 4" key="2">
    <citation type="submission" date="2025-04" db="UniProtKB">
        <authorList>
            <consortium name="RefSeq"/>
        </authorList>
    </citation>
    <scope>IDENTIFICATION</scope>
    <source>
        <tissue evidence="3 4">Leaf</tissue>
    </source>
</reference>
<feature type="compositionally biased region" description="Basic residues" evidence="1">
    <location>
        <begin position="401"/>
        <end position="416"/>
    </location>
</feature>
<feature type="compositionally biased region" description="Low complexity" evidence="1">
    <location>
        <begin position="152"/>
        <end position="162"/>
    </location>
</feature>
<dbReference type="AlphaFoldDB" id="A0A6P8CJJ2"/>
<dbReference type="GO" id="GO:0005634">
    <property type="term" value="C:nucleus"/>
    <property type="evidence" value="ECO:0007669"/>
    <property type="project" value="TreeGrafter"/>
</dbReference>
<dbReference type="OrthoDB" id="549068at2759"/>
<dbReference type="GeneID" id="116196791"/>
<evidence type="ECO:0000256" key="1">
    <source>
        <dbReference type="SAM" id="MobiDB-lite"/>
    </source>
</evidence>
<dbReference type="InterPro" id="IPR033246">
    <property type="entry name" value="BIN4"/>
</dbReference>
<accession>A0A6P8CJJ2</accession>
<reference evidence="2" key="1">
    <citation type="journal article" date="2020" name="Plant Biotechnol. J.">
        <title>The pomegranate (Punica granatum L.) draft genome dissects genetic divergence between soft- and hard-seeded cultivars.</title>
        <authorList>
            <person name="Luo X."/>
            <person name="Li H."/>
            <person name="Wu Z."/>
            <person name="Yao W."/>
            <person name="Zhao P."/>
            <person name="Cao D."/>
            <person name="Yu H."/>
            <person name="Li K."/>
            <person name="Poudel K."/>
            <person name="Zhao D."/>
            <person name="Zhang F."/>
            <person name="Xia X."/>
            <person name="Chen L."/>
            <person name="Wang Q."/>
            <person name="Jing D."/>
            <person name="Cao S."/>
        </authorList>
    </citation>
    <scope>NUCLEOTIDE SEQUENCE [LARGE SCALE GENOMIC DNA]</scope>
</reference>
<protein>
    <submittedName>
        <fullName evidence="3 4">DNA-binding protein BIN4</fullName>
    </submittedName>
</protein>
<dbReference type="RefSeq" id="XP_031382554.1">
    <property type="nucleotide sequence ID" value="XM_031526694.1"/>
</dbReference>
<dbReference type="PANTHER" id="PTHR34810">
    <property type="entry name" value="DNA-BINDING PROTEIN BIN4"/>
    <property type="match status" value="1"/>
</dbReference>
<feature type="region of interest" description="Disordered" evidence="1">
    <location>
        <begin position="67"/>
        <end position="181"/>
    </location>
</feature>
<dbReference type="GO" id="GO:0042023">
    <property type="term" value="P:DNA endoreduplication"/>
    <property type="evidence" value="ECO:0007669"/>
    <property type="project" value="InterPro"/>
</dbReference>
<dbReference type="GO" id="GO:0051276">
    <property type="term" value="P:chromosome organization"/>
    <property type="evidence" value="ECO:0007669"/>
    <property type="project" value="TreeGrafter"/>
</dbReference>
<dbReference type="PANTHER" id="PTHR34810:SF1">
    <property type="entry name" value="DNA-BINDING PROTEIN BIN4"/>
    <property type="match status" value="1"/>
</dbReference>
<feature type="compositionally biased region" description="Low complexity" evidence="1">
    <location>
        <begin position="126"/>
        <end position="137"/>
    </location>
</feature>
<organism evidence="2 4">
    <name type="scientific">Punica granatum</name>
    <name type="common">Pomegranate</name>
    <dbReference type="NCBI Taxonomy" id="22663"/>
    <lineage>
        <taxon>Eukaryota</taxon>
        <taxon>Viridiplantae</taxon>
        <taxon>Streptophyta</taxon>
        <taxon>Embryophyta</taxon>
        <taxon>Tracheophyta</taxon>
        <taxon>Spermatophyta</taxon>
        <taxon>Magnoliopsida</taxon>
        <taxon>eudicotyledons</taxon>
        <taxon>Gunneridae</taxon>
        <taxon>Pentapetalae</taxon>
        <taxon>rosids</taxon>
        <taxon>malvids</taxon>
        <taxon>Myrtales</taxon>
        <taxon>Lythraceae</taxon>
        <taxon>Punica</taxon>
    </lineage>
</organism>
<dbReference type="GO" id="GO:0003690">
    <property type="term" value="F:double-stranded DNA binding"/>
    <property type="evidence" value="ECO:0007669"/>
    <property type="project" value="InterPro"/>
</dbReference>
<sequence length="416" mass="45446">MSSSREQSPDWLRSFQVPAHSALTVSSDPEHFPSDSSSENDTVDSDKLPIGEFLQLSNKQTTQDIAVDEGAVESSKKISNAKSSTKRPGKGDPPSKRSPKIQKRKEGDKAVGKATLQESADKQARYSSIYAISSDSESCPEDEDVTYQGETSQSKVSQSQAKVKGEGCFPDTTGDSPPKKTYRRKMLKEVAKSEDIEEKTDILERKVSGDEVDIADDEMENPQKPHVSSSRLPLVLSEKVQRTKALIECEGDSIDLSGDMGAVGRLVISDTPSGNHEMYLDLKGTIYKTTINPCRTFCVVSFGQSEAKIEAIMSDFIQLNPQSDFNEAETVVEGTLEGFLLDLDDEADGMPKPISNQNVEDDGTSEKPNGKTKRKANKTSVLPQKRGRKGGSKKAEAPVKVSKKNTRISKKATTKK</sequence>
<name>A0A6P8CJJ2_PUNGR</name>
<dbReference type="RefSeq" id="XP_031382553.1">
    <property type="nucleotide sequence ID" value="XM_031526693.1"/>
</dbReference>
<evidence type="ECO:0000313" key="2">
    <source>
        <dbReference type="Proteomes" id="UP000515151"/>
    </source>
</evidence>
<evidence type="ECO:0000313" key="4">
    <source>
        <dbReference type="RefSeq" id="XP_031382554.1"/>
    </source>
</evidence>
<dbReference type="Proteomes" id="UP000515151">
    <property type="component" value="Chromosome 2"/>
</dbReference>
<proteinExistence type="predicted"/>
<feature type="region of interest" description="Disordered" evidence="1">
    <location>
        <begin position="345"/>
        <end position="416"/>
    </location>
</feature>